<keyword evidence="3" id="KW-0813">Transport</keyword>
<evidence type="ECO:0000259" key="8">
    <source>
        <dbReference type="Pfam" id="PF01545"/>
    </source>
</evidence>
<keyword evidence="5 7" id="KW-1133">Transmembrane helix</keyword>
<evidence type="ECO:0000256" key="2">
    <source>
        <dbReference type="ARBA" id="ARBA00008114"/>
    </source>
</evidence>
<dbReference type="InterPro" id="IPR036837">
    <property type="entry name" value="Cation_efflux_CTD_sf"/>
</dbReference>
<evidence type="ECO:0000256" key="4">
    <source>
        <dbReference type="ARBA" id="ARBA00022692"/>
    </source>
</evidence>
<evidence type="ECO:0000313" key="10">
    <source>
        <dbReference type="EMBL" id="EHR79714.1"/>
    </source>
</evidence>
<dbReference type="SUPFAM" id="SSF160240">
    <property type="entry name" value="Cation efflux protein cytoplasmic domain-like"/>
    <property type="match status" value="1"/>
</dbReference>
<dbReference type="RefSeq" id="WP_004066395.1">
    <property type="nucleotide sequence ID" value="NC_022084.1"/>
</dbReference>
<comment type="similarity">
    <text evidence="2">Belongs to the cation diffusion facilitator (CDF) transporter (TC 2.A.4) family.</text>
</comment>
<dbReference type="PANTHER" id="PTHR43840:SF15">
    <property type="entry name" value="MITOCHONDRIAL METAL TRANSPORTER 1-RELATED"/>
    <property type="match status" value="1"/>
</dbReference>
<reference evidence="10 11" key="1">
    <citation type="journal article" date="2012" name="J. Bacteriol.">
        <title>Genome sequence of the model hyperthermophilic archaeon Thermococcus litoralis NS-C.</title>
        <authorList>
            <person name="Gardner A.F."/>
            <person name="Kumar S."/>
            <person name="Perler F.B."/>
        </authorList>
    </citation>
    <scope>NUCLEOTIDE SEQUENCE [LARGE SCALE GENOMIC DNA]</scope>
    <source>
        <strain evidence="11">ATCC 51850 / DSM 5473 / JCM 8560 / NS-C</strain>
    </source>
</reference>
<feature type="transmembrane region" description="Helical" evidence="7">
    <location>
        <begin position="12"/>
        <end position="32"/>
    </location>
</feature>
<gene>
    <name evidence="10" type="ORF">OCC_00617</name>
</gene>
<proteinExistence type="inferred from homology"/>
<feature type="transmembrane region" description="Helical" evidence="7">
    <location>
        <begin position="99"/>
        <end position="122"/>
    </location>
</feature>
<keyword evidence="11" id="KW-1185">Reference proteome</keyword>
<sequence>MEEVYRPLIASILGNVLLAILKVFVGFLYSSLALISDGIHSLSDVATSIVGYFGVKIASKPADKTHPFGHSRFESLFAFFIGILLFLVAYEIARDALKRIFSGHVIEVNSVMLAVVVISIVSKEAMTQYALRVGKKLNNQILVADAYHHRSDALSSVAVLIGLLLQRLGFTYGDALAGLVVALLVGKAAAEIVFKNVNYLTGTSPPFELCEKIKETALSVEGVVGVHDLRAHYVGPKLHVELHIEVPPHFTLKEAHDISEEVKRKIEDLDEVEAAFVHVDIKGITE</sequence>
<dbReference type="OrthoDB" id="8907at2157"/>
<keyword evidence="4 7" id="KW-0812">Transmembrane</keyword>
<evidence type="ECO:0000313" key="11">
    <source>
        <dbReference type="Proteomes" id="UP000015502"/>
    </source>
</evidence>
<dbReference type="InterPro" id="IPR050291">
    <property type="entry name" value="CDF_Transporter"/>
</dbReference>
<dbReference type="InterPro" id="IPR027469">
    <property type="entry name" value="Cation_efflux_TMD_sf"/>
</dbReference>
<evidence type="ECO:0000256" key="5">
    <source>
        <dbReference type="ARBA" id="ARBA00022989"/>
    </source>
</evidence>
<dbReference type="PaxDb" id="523849-OCC_00617"/>
<dbReference type="GO" id="GO:0008324">
    <property type="term" value="F:monoatomic cation transmembrane transporter activity"/>
    <property type="evidence" value="ECO:0007669"/>
    <property type="project" value="InterPro"/>
</dbReference>
<feature type="domain" description="Cation efflux protein transmembrane" evidence="8">
    <location>
        <begin position="8"/>
        <end position="200"/>
    </location>
</feature>
<comment type="subcellular location">
    <subcellularLocation>
        <location evidence="1">Membrane</location>
        <topology evidence="1">Multi-pass membrane protein</topology>
    </subcellularLocation>
</comment>
<dbReference type="InterPro" id="IPR002524">
    <property type="entry name" value="Cation_efflux"/>
</dbReference>
<dbReference type="GO" id="GO:0016020">
    <property type="term" value="C:membrane"/>
    <property type="evidence" value="ECO:0007669"/>
    <property type="project" value="UniProtKB-SubCell"/>
</dbReference>
<dbReference type="PANTHER" id="PTHR43840">
    <property type="entry name" value="MITOCHONDRIAL METAL TRANSPORTER 1-RELATED"/>
    <property type="match status" value="1"/>
</dbReference>
<dbReference type="Pfam" id="PF16916">
    <property type="entry name" value="ZT_dimer"/>
    <property type="match status" value="1"/>
</dbReference>
<evidence type="ECO:0000259" key="9">
    <source>
        <dbReference type="Pfam" id="PF16916"/>
    </source>
</evidence>
<dbReference type="Gene3D" id="3.30.70.1350">
    <property type="entry name" value="Cation efflux protein, cytoplasmic domain"/>
    <property type="match status" value="1"/>
</dbReference>
<dbReference type="Gene3D" id="1.20.1510.10">
    <property type="entry name" value="Cation efflux protein transmembrane domain"/>
    <property type="match status" value="1"/>
</dbReference>
<dbReference type="Proteomes" id="UP000015502">
    <property type="component" value="Chromosome"/>
</dbReference>
<protein>
    <submittedName>
        <fullName evidence="10">Transporter</fullName>
    </submittedName>
</protein>
<evidence type="ECO:0000256" key="6">
    <source>
        <dbReference type="ARBA" id="ARBA00023136"/>
    </source>
</evidence>
<dbReference type="EMBL" id="CP006670">
    <property type="protein sequence ID" value="EHR79714.1"/>
    <property type="molecule type" value="Genomic_DNA"/>
</dbReference>
<evidence type="ECO:0000256" key="1">
    <source>
        <dbReference type="ARBA" id="ARBA00004141"/>
    </source>
</evidence>
<organism evidence="10 11">
    <name type="scientific">Thermococcus litoralis (strain ATCC 51850 / DSM 5473 / JCM 8560 / NS-C)</name>
    <dbReference type="NCBI Taxonomy" id="523849"/>
    <lineage>
        <taxon>Archaea</taxon>
        <taxon>Methanobacteriati</taxon>
        <taxon>Methanobacteriota</taxon>
        <taxon>Thermococci</taxon>
        <taxon>Thermococcales</taxon>
        <taxon>Thermococcaceae</taxon>
        <taxon>Thermococcus</taxon>
    </lineage>
</organism>
<dbReference type="SUPFAM" id="SSF161111">
    <property type="entry name" value="Cation efflux protein transmembrane domain-like"/>
    <property type="match status" value="1"/>
</dbReference>
<dbReference type="InterPro" id="IPR058533">
    <property type="entry name" value="Cation_efflux_TM"/>
</dbReference>
<dbReference type="Pfam" id="PF01545">
    <property type="entry name" value="Cation_efflux"/>
    <property type="match status" value="1"/>
</dbReference>
<dbReference type="GeneID" id="16548346"/>
<dbReference type="FunFam" id="1.20.1510.10:FF:000006">
    <property type="entry name" value="Divalent cation efflux transporter"/>
    <property type="match status" value="1"/>
</dbReference>
<dbReference type="KEGG" id="tlt:OCC_00617"/>
<feature type="transmembrane region" description="Helical" evidence="7">
    <location>
        <begin position="76"/>
        <end position="93"/>
    </location>
</feature>
<feature type="domain" description="Cation efflux protein cytoplasmic" evidence="9">
    <location>
        <begin position="205"/>
        <end position="280"/>
    </location>
</feature>
<keyword evidence="6 7" id="KW-0472">Membrane</keyword>
<dbReference type="STRING" id="523849.OCC_00617"/>
<accession>H3ZK24</accession>
<dbReference type="InterPro" id="IPR027470">
    <property type="entry name" value="Cation_efflux_CTD"/>
</dbReference>
<dbReference type="HOGENOM" id="CLU_013430_3_3_2"/>
<name>H3ZK24_THELN</name>
<dbReference type="NCBIfam" id="TIGR01297">
    <property type="entry name" value="CDF"/>
    <property type="match status" value="1"/>
</dbReference>
<evidence type="ECO:0000256" key="3">
    <source>
        <dbReference type="ARBA" id="ARBA00022448"/>
    </source>
</evidence>
<evidence type="ECO:0000256" key="7">
    <source>
        <dbReference type="SAM" id="Phobius"/>
    </source>
</evidence>
<dbReference type="AlphaFoldDB" id="H3ZK24"/>